<dbReference type="EMBL" id="FR825255">
    <property type="protein sequence ID" value="CCA28281.1"/>
    <property type="molecule type" value="Genomic_DNA"/>
</dbReference>
<organism evidence="1">
    <name type="scientific">Albugo laibachii Nc14</name>
    <dbReference type="NCBI Taxonomy" id="890382"/>
    <lineage>
        <taxon>Eukaryota</taxon>
        <taxon>Sar</taxon>
        <taxon>Stramenopiles</taxon>
        <taxon>Oomycota</taxon>
        <taxon>Peronosporomycetes</taxon>
        <taxon>Albuginales</taxon>
        <taxon>Albuginaceae</taxon>
        <taxon>Albugo</taxon>
    </lineage>
</organism>
<proteinExistence type="predicted"/>
<reference evidence="1" key="1">
    <citation type="journal article" date="2011" name="PLoS Biol.">
        <title>Gene gain and loss during evolution of obligate parasitism in the white rust pathogen of Arabidopsis thaliana.</title>
        <authorList>
            <person name="Kemen E."/>
            <person name="Gardiner A."/>
            <person name="Schultz-Larsen T."/>
            <person name="Kemen A.C."/>
            <person name="Balmuth A.L."/>
            <person name="Robert-Seilaniantz A."/>
            <person name="Bailey K."/>
            <person name="Holub E."/>
            <person name="Studholme D.J."/>
            <person name="Maclean D."/>
            <person name="Jones J.D."/>
        </authorList>
    </citation>
    <scope>NUCLEOTIDE SEQUENCE</scope>
</reference>
<dbReference type="AlphaFoldDB" id="F0X2V7"/>
<gene>
    <name evidence="1" type="primary">AlNc14C1956G13115</name>
    <name evidence="1" type="ORF">ALNC14_144250</name>
</gene>
<dbReference type="HOGENOM" id="CLU_1520535_0_0_1"/>
<evidence type="ECO:0000313" key="1">
    <source>
        <dbReference type="EMBL" id="CCA28281.1"/>
    </source>
</evidence>
<accession>F0X2V7</accession>
<name>F0X2V7_9STRA</name>
<protein>
    <submittedName>
        <fullName evidence="1">AlNc14C1956G13115 protein</fullName>
    </submittedName>
</protein>
<sequence>MNHCTWLHSRSQSTTHTFDLNLAPITPPYQEAIIVYYGASRSQYFGYLRELVHIVVRPNQRDISYDGNFVGLVLIESPDKTVADLNKIIKQQNTHECISLTETTQEVLQRKVIDAPILHKSPVQNWIFDAEKSRCFFLVSHQKLFQIDTSHTERDKPTRYGIKDSNRCVSSVKKVAS</sequence>
<reference evidence="1" key="2">
    <citation type="submission" date="2011-02" db="EMBL/GenBank/DDBJ databases">
        <authorList>
            <person name="MacLean D."/>
        </authorList>
    </citation>
    <scope>NUCLEOTIDE SEQUENCE</scope>
</reference>